<feature type="binding site" description="in other chain" evidence="8">
    <location>
        <begin position="133"/>
        <end position="135"/>
    </location>
    <ligand>
        <name>FMN</name>
        <dbReference type="ChEBI" id="CHEBI:58210"/>
        <note>ligand shared between dimeric partners</note>
    </ligand>
</feature>
<keyword evidence="3 7" id="KW-0288">FMN</keyword>
<dbReference type="Pfam" id="PF00881">
    <property type="entry name" value="Nitroreductase"/>
    <property type="match status" value="1"/>
</dbReference>
<name>A0A7J5B992_9MICO</name>
<dbReference type="InterPro" id="IPR026021">
    <property type="entry name" value="YdjA-like"/>
</dbReference>
<dbReference type="Proteomes" id="UP000433493">
    <property type="component" value="Unassembled WGS sequence"/>
</dbReference>
<evidence type="ECO:0000256" key="1">
    <source>
        <dbReference type="ARBA" id="ARBA00007118"/>
    </source>
</evidence>
<dbReference type="EC" id="1.-.-.-" evidence="7"/>
<evidence type="ECO:0000256" key="9">
    <source>
        <dbReference type="SAM" id="MobiDB-lite"/>
    </source>
</evidence>
<feature type="region of interest" description="Disordered" evidence="9">
    <location>
        <begin position="1"/>
        <end position="29"/>
    </location>
</feature>
<gene>
    <name evidence="11" type="ORF">F8O05_09995</name>
</gene>
<sequence>MPEPEFPERPALAALRARRSHSRVTEEAPDREELEYLLSAMSSVSDHSALKPWRIIEIRGAGREKLGKALAKANGTSKDKGIAKAMRAPLVLAVVVSPKKSSKVPYWEQESVASAVAHYLSLLLHEAGWGTMWRTGDAARSKKIRKAHKLEKHEQLLGWIYVGGVRERDRRVKRRKPLDMERHLSRM</sequence>
<evidence type="ECO:0000256" key="2">
    <source>
        <dbReference type="ARBA" id="ARBA00022630"/>
    </source>
</evidence>
<evidence type="ECO:0000256" key="5">
    <source>
        <dbReference type="ARBA" id="ARBA00023002"/>
    </source>
</evidence>
<comment type="cofactor">
    <cofactor evidence="8">
        <name>FMN</name>
        <dbReference type="ChEBI" id="CHEBI:58210"/>
    </cofactor>
    <text evidence="8">Binds 1 FMN per subunit.</text>
</comment>
<evidence type="ECO:0000313" key="11">
    <source>
        <dbReference type="EMBL" id="KAB1642148.1"/>
    </source>
</evidence>
<keyword evidence="5 7" id="KW-0560">Oxidoreductase</keyword>
<feature type="binding site" description="in other chain" evidence="8">
    <location>
        <begin position="18"/>
        <end position="20"/>
    </location>
    <ligand>
        <name>FMN</name>
        <dbReference type="ChEBI" id="CHEBI:58210"/>
        <note>ligand shared between dimeric partners</note>
    </ligand>
</feature>
<keyword evidence="12" id="KW-1185">Reference proteome</keyword>
<dbReference type="InterPro" id="IPR000415">
    <property type="entry name" value="Nitroreductase-like"/>
</dbReference>
<dbReference type="PIRSF" id="PIRSF000232">
    <property type="entry name" value="YdjA"/>
    <property type="match status" value="1"/>
</dbReference>
<accession>A0A7J5B992</accession>
<comment type="similarity">
    <text evidence="1 7">Belongs to the nitroreductase family.</text>
</comment>
<organism evidence="11 12">
    <name type="scientific">Gulosibacter chungangensis</name>
    <dbReference type="NCBI Taxonomy" id="979746"/>
    <lineage>
        <taxon>Bacteria</taxon>
        <taxon>Bacillati</taxon>
        <taxon>Actinomycetota</taxon>
        <taxon>Actinomycetes</taxon>
        <taxon>Micrococcales</taxon>
        <taxon>Microbacteriaceae</taxon>
        <taxon>Gulosibacter</taxon>
    </lineage>
</organism>
<dbReference type="EMBL" id="WBKB01000006">
    <property type="protein sequence ID" value="KAB1642148.1"/>
    <property type="molecule type" value="Genomic_DNA"/>
</dbReference>
<dbReference type="RefSeq" id="WP_158052603.1">
    <property type="nucleotide sequence ID" value="NZ_WBKB01000006.1"/>
</dbReference>
<keyword evidence="4 7" id="KW-0521">NADP</keyword>
<dbReference type="AlphaFoldDB" id="A0A7J5B992"/>
<dbReference type="InterPro" id="IPR029479">
    <property type="entry name" value="Nitroreductase"/>
</dbReference>
<evidence type="ECO:0000313" key="12">
    <source>
        <dbReference type="Proteomes" id="UP000433493"/>
    </source>
</evidence>
<feature type="domain" description="Nitroreductase" evidence="10">
    <location>
        <begin position="15"/>
        <end position="163"/>
    </location>
</feature>
<evidence type="ECO:0000256" key="8">
    <source>
        <dbReference type="PIRSR" id="PIRSR000232-1"/>
    </source>
</evidence>
<feature type="binding site" evidence="8">
    <location>
        <position position="47"/>
    </location>
    <ligand>
        <name>FMN</name>
        <dbReference type="ChEBI" id="CHEBI:58210"/>
        <note>ligand shared between dimeric partners</note>
    </ligand>
</feature>
<dbReference type="OrthoDB" id="3268470at2"/>
<dbReference type="InterPro" id="IPR052530">
    <property type="entry name" value="NAD(P)H_nitroreductase"/>
</dbReference>
<evidence type="ECO:0000259" key="10">
    <source>
        <dbReference type="Pfam" id="PF00881"/>
    </source>
</evidence>
<dbReference type="PANTHER" id="PTHR43821:SF1">
    <property type="entry name" value="NAD(P)H NITROREDUCTASE YDJA-RELATED"/>
    <property type="match status" value="1"/>
</dbReference>
<proteinExistence type="inferred from homology"/>
<evidence type="ECO:0000256" key="6">
    <source>
        <dbReference type="ARBA" id="ARBA00023027"/>
    </source>
</evidence>
<reference evidence="11 12" key="1">
    <citation type="submission" date="2019-09" db="EMBL/GenBank/DDBJ databases">
        <title>Phylogeny of genus Pseudoclavibacter and closely related genus.</title>
        <authorList>
            <person name="Li Y."/>
        </authorList>
    </citation>
    <scope>NUCLEOTIDE SEQUENCE [LARGE SCALE GENOMIC DNA]</scope>
    <source>
        <strain evidence="11 12">KCTC 13959</strain>
    </source>
</reference>
<dbReference type="GO" id="GO:0016491">
    <property type="term" value="F:oxidoreductase activity"/>
    <property type="evidence" value="ECO:0007669"/>
    <property type="project" value="UniProtKB-UniRule"/>
</dbReference>
<evidence type="ECO:0000256" key="3">
    <source>
        <dbReference type="ARBA" id="ARBA00022643"/>
    </source>
</evidence>
<keyword evidence="6 7" id="KW-0520">NAD</keyword>
<protein>
    <recommendedName>
        <fullName evidence="7">Putative NAD(P)H nitroreductase</fullName>
        <ecNumber evidence="7">1.-.-.-</ecNumber>
    </recommendedName>
</protein>
<dbReference type="Gene3D" id="3.40.109.10">
    <property type="entry name" value="NADH Oxidase"/>
    <property type="match status" value="1"/>
</dbReference>
<keyword evidence="2 7" id="KW-0285">Flavoprotein</keyword>
<dbReference type="SUPFAM" id="SSF55469">
    <property type="entry name" value="FMN-dependent nitroreductase-like"/>
    <property type="match status" value="1"/>
</dbReference>
<evidence type="ECO:0000256" key="7">
    <source>
        <dbReference type="PIRNR" id="PIRNR000232"/>
    </source>
</evidence>
<evidence type="ECO:0000256" key="4">
    <source>
        <dbReference type="ARBA" id="ARBA00022857"/>
    </source>
</evidence>
<comment type="caution">
    <text evidence="11">The sequence shown here is derived from an EMBL/GenBank/DDBJ whole genome shotgun (WGS) entry which is preliminary data.</text>
</comment>
<dbReference type="PANTHER" id="PTHR43821">
    <property type="entry name" value="NAD(P)H NITROREDUCTASE YDJA-RELATED"/>
    <property type="match status" value="1"/>
</dbReference>